<dbReference type="PANTHER" id="PTHR34236:SF1">
    <property type="entry name" value="DIMETHYL SULFOXIDE REDUCTASE TRANSCRIPTIONAL ACTIVATOR"/>
    <property type="match status" value="1"/>
</dbReference>
<evidence type="ECO:0000256" key="1">
    <source>
        <dbReference type="ARBA" id="ARBA00023015"/>
    </source>
</evidence>
<dbReference type="InterPro" id="IPR036388">
    <property type="entry name" value="WH-like_DNA-bd_sf"/>
</dbReference>
<evidence type="ECO:0000259" key="5">
    <source>
        <dbReference type="SMART" id="SM00065"/>
    </source>
</evidence>
<feature type="region of interest" description="Disordered" evidence="4">
    <location>
        <begin position="1"/>
        <end position="23"/>
    </location>
</feature>
<dbReference type="SMART" id="SM00065">
    <property type="entry name" value="GAF"/>
    <property type="match status" value="1"/>
</dbReference>
<dbReference type="InterPro" id="IPR031803">
    <property type="entry name" value="BAT_GAF/HTH-assoc"/>
</dbReference>
<dbReference type="InterPro" id="IPR000014">
    <property type="entry name" value="PAS"/>
</dbReference>
<dbReference type="EMBL" id="RKLT01000001">
    <property type="protein sequence ID" value="MBX0293310.1"/>
    <property type="molecule type" value="Genomic_DNA"/>
</dbReference>
<dbReference type="Pfam" id="PF08448">
    <property type="entry name" value="PAS_4"/>
    <property type="match status" value="1"/>
</dbReference>
<dbReference type="InterPro" id="IPR035965">
    <property type="entry name" value="PAS-like_dom_sf"/>
</dbReference>
<evidence type="ECO:0000256" key="3">
    <source>
        <dbReference type="SAM" id="Coils"/>
    </source>
</evidence>
<organism evidence="6 7">
    <name type="scientific">Haloarcula nitratireducens</name>
    <dbReference type="NCBI Taxonomy" id="2487749"/>
    <lineage>
        <taxon>Archaea</taxon>
        <taxon>Methanobacteriati</taxon>
        <taxon>Methanobacteriota</taxon>
        <taxon>Stenosarchaea group</taxon>
        <taxon>Halobacteria</taxon>
        <taxon>Halobacteriales</taxon>
        <taxon>Haloarculaceae</taxon>
        <taxon>Haloarcula</taxon>
    </lineage>
</organism>
<dbReference type="RefSeq" id="WP_220578039.1">
    <property type="nucleotide sequence ID" value="NZ_RKLT01000001.1"/>
</dbReference>
<evidence type="ECO:0000256" key="4">
    <source>
        <dbReference type="SAM" id="MobiDB-lite"/>
    </source>
</evidence>
<feature type="compositionally biased region" description="Acidic residues" evidence="4">
    <location>
        <begin position="8"/>
        <end position="17"/>
    </location>
</feature>
<dbReference type="Gene3D" id="3.30.450.20">
    <property type="entry name" value="PAS domain"/>
    <property type="match status" value="1"/>
</dbReference>
<reference evidence="6 7" key="1">
    <citation type="submission" date="2021-06" db="EMBL/GenBank/DDBJ databases">
        <title>Halomicroarcula sp. a new haloarchaeum isolated from saline soil.</title>
        <authorList>
            <person name="Duran-Viseras A."/>
            <person name="Sanchez-Porro C."/>
            <person name="Ventosa A."/>
        </authorList>
    </citation>
    <scope>NUCLEOTIDE SEQUENCE [LARGE SCALE GENOMIC DNA]</scope>
    <source>
        <strain evidence="6 7">F27</strain>
    </source>
</reference>
<keyword evidence="7" id="KW-1185">Reference proteome</keyword>
<proteinExistence type="predicted"/>
<gene>
    <name evidence="6" type="ORF">EGH23_00270</name>
</gene>
<dbReference type="AlphaFoldDB" id="A0AAW4P5T8"/>
<dbReference type="InterPro" id="IPR003018">
    <property type="entry name" value="GAF"/>
</dbReference>
<evidence type="ECO:0000313" key="7">
    <source>
        <dbReference type="Proteomes" id="UP001430455"/>
    </source>
</evidence>
<accession>A0AAW4P5T8</accession>
<dbReference type="SUPFAM" id="SSF55781">
    <property type="entry name" value="GAF domain-like"/>
    <property type="match status" value="2"/>
</dbReference>
<evidence type="ECO:0000313" key="6">
    <source>
        <dbReference type="EMBL" id="MBX0293310.1"/>
    </source>
</evidence>
<feature type="coiled-coil region" evidence="3">
    <location>
        <begin position="293"/>
        <end position="330"/>
    </location>
</feature>
<dbReference type="SUPFAM" id="SSF55785">
    <property type="entry name" value="PYP-like sensor domain (PAS domain)"/>
    <property type="match status" value="1"/>
</dbReference>
<dbReference type="InterPro" id="IPR007050">
    <property type="entry name" value="HTH_bacterioopsin"/>
</dbReference>
<dbReference type="InterPro" id="IPR013656">
    <property type="entry name" value="PAS_4"/>
</dbReference>
<dbReference type="Pfam" id="PF13185">
    <property type="entry name" value="GAF_2"/>
    <property type="match status" value="1"/>
</dbReference>
<dbReference type="PANTHER" id="PTHR34236">
    <property type="entry name" value="DIMETHYL SULFOXIDE REDUCTASE TRANSCRIPTIONAL ACTIVATOR"/>
    <property type="match status" value="1"/>
</dbReference>
<evidence type="ECO:0000256" key="2">
    <source>
        <dbReference type="ARBA" id="ARBA00023163"/>
    </source>
</evidence>
<sequence length="694" mass="76100">MEKSVSDSADEAGGESDETGRETPAALLTTLVARIPEPAFVLDGGATVVAANDPFGELFGRGGDALVGESLPSLLPSVTREAVASAADGDEHLTARCAGETDRWVELTVERHRSNGRTRFLAVGREVAAHRERERNRPSVGISDDPVDRQQFAHTLEALQESTRRLLHAETTDEVATIITETASDVLDAPGATVYLFDRGENVLHPAAVTDASPTDDPPTTVGPDGGLVWDVFVDDEGVTLGTGETYRPLDDHGVLCLRAPTADQGGRPRELVDLLADTATAALARVDRETVRREREAERRHQNEELRQLKQVNAIIRRVDRALVEAETREEIEQAVCDELTESQWVTFAWLGRCEDASVEPRTWGGRPQGFLETVSTSAVGDGGTPAVQTARSGEPTVVPAVADDLRGERWRTEAISRNFQSAISVPLKHDDFLYGVLTVYADQADRFGETLRSVFVELAESIANAIREVESRERRLADSVVELDLSLSAPDCLPVQLARRFDRSVTCSGVVPSGDRTRLFLRIPDRDPTTVREYVEGVPNVKSVSSVADDGDYEVVVDGPTVPRTVVEQGARLGRLEATATGVGLVVHLSAETNVRTFVEQLSSRYADVELDARREKATRYRTEHGTRAALEERLTDRQLEVLRTAYLSGFFEWPRETTGEEVASMLDITQPTVNRHLRVSERKLLDLVFGE</sequence>
<name>A0AAW4P5T8_9EURY</name>
<dbReference type="Pfam" id="PF04967">
    <property type="entry name" value="HTH_10"/>
    <property type="match status" value="1"/>
</dbReference>
<dbReference type="Gene3D" id="3.30.450.40">
    <property type="match status" value="2"/>
</dbReference>
<keyword evidence="1" id="KW-0805">Transcription regulation</keyword>
<feature type="domain" description="GAF" evidence="5">
    <location>
        <begin position="329"/>
        <end position="478"/>
    </location>
</feature>
<protein>
    <submittedName>
        <fullName evidence="6">GAF domain-containing protein</fullName>
    </submittedName>
</protein>
<keyword evidence="3" id="KW-0175">Coiled coil</keyword>
<dbReference type="Proteomes" id="UP001430455">
    <property type="component" value="Unassembled WGS sequence"/>
</dbReference>
<dbReference type="CDD" id="cd00130">
    <property type="entry name" value="PAS"/>
    <property type="match status" value="1"/>
</dbReference>
<feature type="region of interest" description="Disordered" evidence="4">
    <location>
        <begin position="208"/>
        <end position="227"/>
    </location>
</feature>
<dbReference type="InterPro" id="IPR029016">
    <property type="entry name" value="GAF-like_dom_sf"/>
</dbReference>
<dbReference type="Gene3D" id="1.10.10.10">
    <property type="entry name" value="Winged helix-like DNA-binding domain superfamily/Winged helix DNA-binding domain"/>
    <property type="match status" value="1"/>
</dbReference>
<comment type="caution">
    <text evidence="6">The sequence shown here is derived from an EMBL/GenBank/DDBJ whole genome shotgun (WGS) entry which is preliminary data.</text>
</comment>
<feature type="compositionally biased region" description="Low complexity" evidence="4">
    <location>
        <begin position="208"/>
        <end position="223"/>
    </location>
</feature>
<dbReference type="Pfam" id="PF15915">
    <property type="entry name" value="BAT"/>
    <property type="match status" value="1"/>
</dbReference>
<keyword evidence="2" id="KW-0804">Transcription</keyword>